<feature type="compositionally biased region" description="Polar residues" evidence="20">
    <location>
        <begin position="970"/>
        <end position="991"/>
    </location>
</feature>
<evidence type="ECO:0000256" key="14">
    <source>
        <dbReference type="ARBA" id="ARBA00059308"/>
    </source>
</evidence>
<dbReference type="PROSITE" id="PS50835">
    <property type="entry name" value="IG_LIKE"/>
    <property type="match status" value="1"/>
</dbReference>
<dbReference type="SMART" id="SM00179">
    <property type="entry name" value="EGF_CA"/>
    <property type="match status" value="2"/>
</dbReference>
<accession>A0A6P9E178</accession>
<organism evidence="27 28">
    <name type="scientific">Pantherophis guttatus</name>
    <name type="common">Corn snake</name>
    <name type="synonym">Elaphe guttata</name>
    <dbReference type="NCBI Taxonomy" id="94885"/>
    <lineage>
        <taxon>Eukaryota</taxon>
        <taxon>Metazoa</taxon>
        <taxon>Chordata</taxon>
        <taxon>Craniata</taxon>
        <taxon>Vertebrata</taxon>
        <taxon>Euteleostomi</taxon>
        <taxon>Lepidosauria</taxon>
        <taxon>Squamata</taxon>
        <taxon>Bifurcata</taxon>
        <taxon>Unidentata</taxon>
        <taxon>Episquamata</taxon>
        <taxon>Toxicofera</taxon>
        <taxon>Serpentes</taxon>
        <taxon>Colubroidea</taxon>
        <taxon>Colubridae</taxon>
        <taxon>Colubrinae</taxon>
        <taxon>Pantherophis</taxon>
    </lineage>
</organism>
<evidence type="ECO:0000256" key="10">
    <source>
        <dbReference type="ARBA" id="ARBA00022974"/>
    </source>
</evidence>
<evidence type="ECO:0000259" key="23">
    <source>
        <dbReference type="PROSITE" id="PS50041"/>
    </source>
</evidence>
<dbReference type="InterPro" id="IPR000538">
    <property type="entry name" value="Link_dom"/>
</dbReference>
<dbReference type="InterPro" id="IPR050691">
    <property type="entry name" value="Hyaluronan_bind_Proteoglycan"/>
</dbReference>
<dbReference type="InterPro" id="IPR016186">
    <property type="entry name" value="C-type_lectin-like/link_sf"/>
</dbReference>
<feature type="domain" description="Link" evidence="26">
    <location>
        <begin position="260"/>
        <end position="356"/>
    </location>
</feature>
<dbReference type="SUPFAM" id="SSF57535">
    <property type="entry name" value="Complement control module/SCR domain"/>
    <property type="match status" value="1"/>
</dbReference>
<dbReference type="SMART" id="SM00181">
    <property type="entry name" value="EGF"/>
    <property type="match status" value="2"/>
</dbReference>
<sequence length="1459" mass="160391">MVHLMQDVGCWFLLAYLLPLSVLGSQDPGKVIHINKVSHQPVRVGLAEPVSLPCLFLLQGSIAPNPSELSDPPRIKWSKVQSATGQPEDLSVLVAKDNVIKISKNYEGRIALPGYPHHRENATLLFLSARASDAGLYRCEIVTGIHDEQDLVPLEVTGVVFHYRAASNRYALTFSEAQKACEENSAVVASPAHLEVAFEDGYDNCDAGWLSDHTVRYPITLSRPGCYGDRNSLPGVRSYGKRDVSEAYDVYCYSRELQGKVFYATSPGRLTFQMAQKHCLSRGAHLATTGQLYLAWQEGLDQCDPGWLADGSVRYPIRTPRKKCGGDEPGVRTTYQFSNRTGFPDPASKFDAYCYKGHQLAKIPDWAPFVEETVHQPMDQYSEGSHESGMENILVEHDSDLSYLSQNELFPRENEEAIMSADSKESAKDLYGPLHKVAVPLLEEDEQLQMVTAFPVGRESVEERSMIPNISFLNGEVRGASTEPSVDVLHDGKLFAVVDDADKVNVTEESLSVVSMLGKMSLEGDAEDGISPEAVPHLVTPTWLQGNTEGLFPQDTASPQPSQVQIRKEDPTIPFLIPSPTSPKGHLAATGATPALAGNPESNQSLYTGLNGQYFQEQWKDELAVDGNPEGSTMLPTTLTVLALAGREMVDNAIETSAGMVPSPASPLEGDISYSLSNEVDGNRLPLLENRGAKETTFSPASTPHSLENASTERTKQGYWTISGPRNQEKDVYNEYVPISLPVSANVLLDLQKIAVTTGYDPEVASVGTSMRSDYLQGMTQAGDREDDFSGHGQVVTPAESLLSSDHRRNKPHIDESSGEYDYSSRESHVKTMSFGEELPGPVFEGHQNFPEDAEGETEPETLHFVNQEETMSLLNIAGKDAVLKQGSQRSEEASELRGQEAVTLSPKDIITPTPGNVYLQEAQFLPEKTEAWLVDHDNQDSMETTRTNKAILGPPDGSTFTEVLDLSEAQGSWEQATQSRESHLESSTIEQSHHESSEEDNGDYHWPDGATAGPPAHNHTVFFSSAQSLPDEAKDGEETTAVSLPEVRTPFILHGTSEFIHIPQPAAFDNSLVVPSSLPSIYPTEREVEAKMDQEGYIPSVPGDFLPMESDSGSGEEKEDAPALKGIPRLVWAQEMNDTLLAETDPCDNDPCLHGGTCQSSGNLSSCHCLPGFTGENCEIDIDDCLSNPCQNGGTCIDEINAFVCLCLPSYGGSLCSRDTEGCDHMWRKFQGHCYRYFAHRRAWEDAERDCRRRSGHLTSIHSWEEHNFISSFGHENTWIGLNDRIVEQDFQWTDNTGLQYENWRENQPDNFFAGGEDCVVLVSHETGKWNDVPCNYKLPYVCKKDTVLCGPPPLVENASPIGKKKERYSVHSTVRYQCAEGFLQRHMPTIKCHVNGLWENPKVLCTKHGPTEPGGTIVTTANAGSTTIANPARTGGNTRSSVQSWTGQRMAATTFNL</sequence>
<keyword evidence="12" id="KW-0325">Glycoprotein</keyword>
<evidence type="ECO:0000256" key="21">
    <source>
        <dbReference type="SAM" id="SignalP"/>
    </source>
</evidence>
<dbReference type="InterPro" id="IPR013106">
    <property type="entry name" value="Ig_V-set"/>
</dbReference>
<evidence type="ECO:0000256" key="15">
    <source>
        <dbReference type="ARBA" id="ARBA00073685"/>
    </source>
</evidence>
<keyword evidence="9" id="KW-0130">Cell adhesion</keyword>
<feature type="disulfide bond" evidence="19">
    <location>
        <begin position="205"/>
        <end position="226"/>
    </location>
</feature>
<feature type="disulfide bond" evidence="17">
    <location>
        <begin position="1208"/>
        <end position="1217"/>
    </location>
</feature>
<dbReference type="GO" id="GO:0030246">
    <property type="term" value="F:carbohydrate binding"/>
    <property type="evidence" value="ECO:0007669"/>
    <property type="project" value="UniProtKB-KW"/>
</dbReference>
<dbReference type="InterPro" id="IPR018378">
    <property type="entry name" value="C-type_lectin_CS"/>
</dbReference>
<dbReference type="InterPro" id="IPR007110">
    <property type="entry name" value="Ig-like_dom"/>
</dbReference>
<dbReference type="GO" id="GO:0001501">
    <property type="term" value="P:skeletal system development"/>
    <property type="evidence" value="ECO:0007669"/>
    <property type="project" value="TreeGrafter"/>
</dbReference>
<evidence type="ECO:0000256" key="4">
    <source>
        <dbReference type="ARBA" id="ARBA00022659"/>
    </source>
</evidence>
<evidence type="ECO:0000256" key="19">
    <source>
        <dbReference type="PROSITE-ProRule" id="PRU00323"/>
    </source>
</evidence>
<dbReference type="PANTHER" id="PTHR22804:SF24">
    <property type="entry name" value="NEUROCAN CORE PROTEIN"/>
    <property type="match status" value="1"/>
</dbReference>
<dbReference type="InterPro" id="IPR000742">
    <property type="entry name" value="EGF"/>
</dbReference>
<dbReference type="InterPro" id="IPR036179">
    <property type="entry name" value="Ig-like_dom_sf"/>
</dbReference>
<dbReference type="Gene3D" id="2.60.40.10">
    <property type="entry name" value="Immunoglobulins"/>
    <property type="match status" value="1"/>
</dbReference>
<evidence type="ECO:0000256" key="8">
    <source>
        <dbReference type="ARBA" id="ARBA00022837"/>
    </source>
</evidence>
<dbReference type="FunFam" id="2.10.25.10:FF:000006">
    <property type="entry name" value="Versican core protein-like isoform 1"/>
    <property type="match status" value="1"/>
</dbReference>
<dbReference type="OMA" id="HESGHWN"/>
<dbReference type="InterPro" id="IPR016187">
    <property type="entry name" value="CTDL_fold"/>
</dbReference>
<feature type="disulfide bond" evidence="19">
    <location>
        <begin position="303"/>
        <end position="324"/>
    </location>
</feature>
<feature type="disulfide bond" evidence="18">
    <location>
        <begin position="1351"/>
        <end position="1394"/>
    </location>
</feature>
<dbReference type="InterPro" id="IPR001304">
    <property type="entry name" value="C-type_lectin-like"/>
</dbReference>
<dbReference type="Gene3D" id="3.10.100.10">
    <property type="entry name" value="Mannose-Binding Protein A, subunit A"/>
    <property type="match status" value="3"/>
</dbReference>
<dbReference type="FunFam" id="3.10.100.10:FF:000003">
    <property type="entry name" value="Versican core protein"/>
    <property type="match status" value="1"/>
</dbReference>
<dbReference type="SUPFAM" id="SSF57196">
    <property type="entry name" value="EGF/Laminin"/>
    <property type="match status" value="1"/>
</dbReference>
<dbReference type="Proteomes" id="UP001652622">
    <property type="component" value="Unplaced"/>
</dbReference>
<feature type="region of interest" description="Disordered" evidence="20">
    <location>
        <begin position="802"/>
        <end position="829"/>
    </location>
</feature>
<feature type="chain" id="PRO_5027814605" description="Neurocan core protein" evidence="21">
    <location>
        <begin position="25"/>
        <end position="1459"/>
    </location>
</feature>
<dbReference type="GO" id="GO:0005540">
    <property type="term" value="F:hyaluronic acid binding"/>
    <property type="evidence" value="ECO:0007669"/>
    <property type="project" value="InterPro"/>
</dbReference>
<feature type="domain" description="EGF-like" evidence="22">
    <location>
        <begin position="1144"/>
        <end position="1180"/>
    </location>
</feature>
<dbReference type="GO" id="GO:0005615">
    <property type="term" value="C:extracellular space"/>
    <property type="evidence" value="ECO:0007669"/>
    <property type="project" value="TreeGrafter"/>
</dbReference>
<dbReference type="Pfam" id="PF00059">
    <property type="entry name" value="Lectin_C"/>
    <property type="match status" value="1"/>
</dbReference>
<feature type="domain" description="EGF-like" evidence="22">
    <location>
        <begin position="1182"/>
        <end position="1218"/>
    </location>
</feature>
<keyword evidence="2" id="KW-0964">Secreted</keyword>
<dbReference type="FunFam" id="3.10.100.10:FF:000002">
    <property type="entry name" value="Hyaluronan proteoglycan link protein 1"/>
    <property type="match status" value="1"/>
</dbReference>
<dbReference type="SMART" id="SM00032">
    <property type="entry name" value="CCP"/>
    <property type="match status" value="1"/>
</dbReference>
<dbReference type="SMART" id="SM00409">
    <property type="entry name" value="IG"/>
    <property type="match status" value="1"/>
</dbReference>
<evidence type="ECO:0000256" key="2">
    <source>
        <dbReference type="ARBA" id="ARBA00022525"/>
    </source>
</evidence>
<dbReference type="InterPro" id="IPR003599">
    <property type="entry name" value="Ig_sub"/>
</dbReference>
<dbReference type="FunFam" id="2.10.25.10:FF:000100">
    <property type="entry name" value="neurogenic locus notch homolog protein 3"/>
    <property type="match status" value="1"/>
</dbReference>
<dbReference type="SUPFAM" id="SSF48726">
    <property type="entry name" value="Immunoglobulin"/>
    <property type="match status" value="1"/>
</dbReference>
<dbReference type="InterPro" id="IPR001881">
    <property type="entry name" value="EGF-like_Ca-bd_dom"/>
</dbReference>
<evidence type="ECO:0000256" key="17">
    <source>
        <dbReference type="PROSITE-ProRule" id="PRU00076"/>
    </source>
</evidence>
<evidence type="ECO:0000256" key="7">
    <source>
        <dbReference type="ARBA" id="ARBA00022737"/>
    </source>
</evidence>
<feature type="disulfide bond" evidence="17">
    <location>
        <begin position="1170"/>
        <end position="1179"/>
    </location>
</feature>
<keyword evidence="5 21" id="KW-0732">Signal</keyword>
<keyword evidence="4 18" id="KW-0768">Sushi</keyword>
<dbReference type="CDD" id="cd00033">
    <property type="entry name" value="CCP"/>
    <property type="match status" value="1"/>
</dbReference>
<evidence type="ECO:0000313" key="28">
    <source>
        <dbReference type="RefSeq" id="XP_034298436.1"/>
    </source>
</evidence>
<protein>
    <recommendedName>
        <fullName evidence="15">Neurocan core protein</fullName>
    </recommendedName>
    <alternativeName>
        <fullName evidence="16">Chondroitin sulfate proteoglycan 3</fullName>
    </alternativeName>
</protein>
<evidence type="ECO:0000256" key="6">
    <source>
        <dbReference type="ARBA" id="ARBA00022734"/>
    </source>
</evidence>
<dbReference type="PROSITE" id="PS00010">
    <property type="entry name" value="ASX_HYDROXYL"/>
    <property type="match status" value="1"/>
</dbReference>
<evidence type="ECO:0000256" key="1">
    <source>
        <dbReference type="ARBA" id="ARBA00004613"/>
    </source>
</evidence>
<keyword evidence="27" id="KW-1185">Reference proteome</keyword>
<dbReference type="KEGG" id="pgut:117680062"/>
<feature type="disulfide bond" evidence="18">
    <location>
        <begin position="1380"/>
        <end position="1407"/>
    </location>
</feature>
<dbReference type="CDD" id="cd03517">
    <property type="entry name" value="Link_domain_CSPGs_modules_1_3"/>
    <property type="match status" value="1"/>
</dbReference>
<keyword evidence="7" id="KW-0677">Repeat</keyword>
<feature type="domain" description="C-type lectin" evidence="23">
    <location>
        <begin position="1231"/>
        <end position="1345"/>
    </location>
</feature>
<dbReference type="Pfam" id="PF00084">
    <property type="entry name" value="Sushi"/>
    <property type="match status" value="1"/>
</dbReference>
<dbReference type="RefSeq" id="XP_034298436.1">
    <property type="nucleotide sequence ID" value="XM_034442545.2"/>
</dbReference>
<dbReference type="GO" id="GO:0072534">
    <property type="term" value="C:perineuronal net"/>
    <property type="evidence" value="ECO:0007669"/>
    <property type="project" value="TreeGrafter"/>
</dbReference>
<dbReference type="PROSITE" id="PS01187">
    <property type="entry name" value="EGF_CA"/>
    <property type="match status" value="1"/>
</dbReference>
<name>A0A6P9E178_PANGU</name>
<dbReference type="Gene3D" id="2.10.70.10">
    <property type="entry name" value="Complement Module, domain 1"/>
    <property type="match status" value="1"/>
</dbReference>
<feature type="region of interest" description="Disordered" evidence="20">
    <location>
        <begin position="970"/>
        <end position="1021"/>
    </location>
</feature>
<evidence type="ECO:0000259" key="22">
    <source>
        <dbReference type="PROSITE" id="PS50026"/>
    </source>
</evidence>
<dbReference type="GO" id="GO:0002052">
    <property type="term" value="P:positive regulation of neuroblast proliferation"/>
    <property type="evidence" value="ECO:0007669"/>
    <property type="project" value="TreeGrafter"/>
</dbReference>
<feature type="region of interest" description="Disordered" evidence="20">
    <location>
        <begin position="694"/>
        <end position="713"/>
    </location>
</feature>
<dbReference type="PRINTS" id="PR01265">
    <property type="entry name" value="LINKMODULE"/>
</dbReference>
<dbReference type="InterPro" id="IPR000152">
    <property type="entry name" value="EGF-type_Asp/Asn_hydroxyl_site"/>
</dbReference>
<keyword evidence="8" id="KW-0106">Calcium</keyword>
<keyword evidence="10" id="KW-0654">Proteoglycan</keyword>
<dbReference type="PROSITE" id="PS01241">
    <property type="entry name" value="LINK_1"/>
    <property type="match status" value="1"/>
</dbReference>
<evidence type="ECO:0000259" key="24">
    <source>
        <dbReference type="PROSITE" id="PS50835"/>
    </source>
</evidence>
<dbReference type="SMART" id="SM00445">
    <property type="entry name" value="LINK"/>
    <property type="match status" value="2"/>
</dbReference>
<feature type="domain" description="Link" evidence="26">
    <location>
        <begin position="159"/>
        <end position="254"/>
    </location>
</feature>
<proteinExistence type="predicted"/>
<dbReference type="CTD" id="1463"/>
<dbReference type="InterPro" id="IPR018097">
    <property type="entry name" value="EGF_Ca-bd_CS"/>
</dbReference>
<evidence type="ECO:0000256" key="3">
    <source>
        <dbReference type="ARBA" id="ARBA00022536"/>
    </source>
</evidence>
<feature type="signal peptide" evidence="21">
    <location>
        <begin position="1"/>
        <end position="24"/>
    </location>
</feature>
<dbReference type="FunFam" id="2.60.40.10:FF:000571">
    <property type="entry name" value="Neurocan core protein"/>
    <property type="match status" value="1"/>
</dbReference>
<dbReference type="CDD" id="cd00054">
    <property type="entry name" value="EGF_CA"/>
    <property type="match status" value="2"/>
</dbReference>
<dbReference type="Gene3D" id="2.10.25.10">
    <property type="entry name" value="Laminin"/>
    <property type="match status" value="2"/>
</dbReference>
<dbReference type="PROSITE" id="PS50963">
    <property type="entry name" value="LINK_2"/>
    <property type="match status" value="2"/>
</dbReference>
<evidence type="ECO:0000256" key="11">
    <source>
        <dbReference type="ARBA" id="ARBA00023157"/>
    </source>
</evidence>
<evidence type="ECO:0000259" key="26">
    <source>
        <dbReference type="PROSITE" id="PS50963"/>
    </source>
</evidence>
<dbReference type="PROSITE" id="PS01186">
    <property type="entry name" value="EGF_2"/>
    <property type="match status" value="1"/>
</dbReference>
<dbReference type="SMART" id="SM00034">
    <property type="entry name" value="CLECT"/>
    <property type="match status" value="1"/>
</dbReference>
<evidence type="ECO:0000259" key="25">
    <source>
        <dbReference type="PROSITE" id="PS50923"/>
    </source>
</evidence>
<dbReference type="InterPro" id="IPR035976">
    <property type="entry name" value="Sushi/SCR/CCP_sf"/>
</dbReference>
<dbReference type="GeneID" id="117680062"/>
<evidence type="ECO:0000256" key="9">
    <source>
        <dbReference type="ARBA" id="ARBA00022889"/>
    </source>
</evidence>
<feature type="region of interest" description="Disordered" evidence="20">
    <location>
        <begin position="1428"/>
        <end position="1449"/>
    </location>
</feature>
<keyword evidence="13" id="KW-0393">Immunoglobulin domain</keyword>
<evidence type="ECO:0000256" key="13">
    <source>
        <dbReference type="ARBA" id="ARBA00023319"/>
    </source>
</evidence>
<dbReference type="PROSITE" id="PS50041">
    <property type="entry name" value="C_TYPE_LECTIN_2"/>
    <property type="match status" value="1"/>
</dbReference>
<dbReference type="Pfam" id="PF00008">
    <property type="entry name" value="EGF"/>
    <property type="match status" value="2"/>
</dbReference>
<dbReference type="PROSITE" id="PS50026">
    <property type="entry name" value="EGF_3"/>
    <property type="match status" value="2"/>
</dbReference>
<dbReference type="FunFam" id="3.10.100.10:FF:000011">
    <property type="entry name" value="Aggrecan core protein"/>
    <property type="match status" value="1"/>
</dbReference>
<evidence type="ECO:0000313" key="27">
    <source>
        <dbReference type="Proteomes" id="UP001652622"/>
    </source>
</evidence>
<keyword evidence="11 17" id="KW-1015">Disulfide bond</keyword>
<feature type="compositionally biased region" description="Basic and acidic residues" evidence="20">
    <location>
        <begin position="992"/>
        <end position="1007"/>
    </location>
</feature>
<dbReference type="PROSITE" id="PS00615">
    <property type="entry name" value="C_TYPE_LECTIN_1"/>
    <property type="match status" value="1"/>
</dbReference>
<dbReference type="SUPFAM" id="SSF56436">
    <property type="entry name" value="C-type lectin-like"/>
    <property type="match status" value="3"/>
</dbReference>
<evidence type="ECO:0000256" key="5">
    <source>
        <dbReference type="ARBA" id="ARBA00022729"/>
    </source>
</evidence>
<evidence type="ECO:0000256" key="16">
    <source>
        <dbReference type="ARBA" id="ARBA00075743"/>
    </source>
</evidence>
<feature type="compositionally biased region" description="Polar residues" evidence="20">
    <location>
        <begin position="696"/>
        <end position="710"/>
    </location>
</feature>
<dbReference type="GO" id="GO:0007417">
    <property type="term" value="P:central nervous system development"/>
    <property type="evidence" value="ECO:0007669"/>
    <property type="project" value="TreeGrafter"/>
</dbReference>
<keyword evidence="3 17" id="KW-0245">EGF-like domain</keyword>
<comment type="caution">
    <text evidence="17">Lacks conserved residue(s) required for the propagation of feature annotation.</text>
</comment>
<keyword evidence="6" id="KW-0430">Lectin</keyword>
<dbReference type="GO" id="GO:0005509">
    <property type="term" value="F:calcium ion binding"/>
    <property type="evidence" value="ECO:0007669"/>
    <property type="project" value="InterPro"/>
</dbReference>
<dbReference type="PANTHER" id="PTHR22804">
    <property type="entry name" value="AGGRECAN/VERSICAN PROTEOGLYCAN"/>
    <property type="match status" value="1"/>
</dbReference>
<dbReference type="Pfam" id="PF07686">
    <property type="entry name" value="V-set"/>
    <property type="match status" value="1"/>
</dbReference>
<reference evidence="28" key="1">
    <citation type="submission" date="2025-08" db="UniProtKB">
        <authorList>
            <consortium name="RefSeq"/>
        </authorList>
    </citation>
    <scope>IDENTIFICATION</scope>
    <source>
        <tissue evidence="28">Blood</tissue>
    </source>
</reference>
<dbReference type="FunFam" id="2.10.70.10:FF:000003">
    <property type="entry name" value="Versican core protein"/>
    <property type="match status" value="1"/>
</dbReference>
<evidence type="ECO:0000256" key="18">
    <source>
        <dbReference type="PROSITE-ProRule" id="PRU00302"/>
    </source>
</evidence>
<evidence type="ECO:0000256" key="20">
    <source>
        <dbReference type="SAM" id="MobiDB-lite"/>
    </source>
</evidence>
<dbReference type="InterPro" id="IPR000436">
    <property type="entry name" value="Sushi_SCR_CCP_dom"/>
</dbReference>
<dbReference type="PROSITE" id="PS00022">
    <property type="entry name" value="EGF_1"/>
    <property type="match status" value="2"/>
</dbReference>
<feature type="domain" description="Sushi" evidence="25">
    <location>
        <begin position="1349"/>
        <end position="1409"/>
    </location>
</feature>
<dbReference type="GO" id="GO:0045202">
    <property type="term" value="C:synapse"/>
    <property type="evidence" value="ECO:0007669"/>
    <property type="project" value="TreeGrafter"/>
</dbReference>
<dbReference type="GO" id="GO:0007155">
    <property type="term" value="P:cell adhesion"/>
    <property type="evidence" value="ECO:0007669"/>
    <property type="project" value="UniProtKB-KW"/>
</dbReference>
<comment type="function">
    <text evidence="14">May modulate neuronal adhesion and neurite growth during development by binding to neural cell adhesion molecules (NG-CAM and N-CAM). Chondroitin sulfate proteoglycan; binds to hyaluronic acid.</text>
</comment>
<dbReference type="PROSITE" id="PS50923">
    <property type="entry name" value="SUSHI"/>
    <property type="match status" value="1"/>
</dbReference>
<dbReference type="CDD" id="cd03520">
    <property type="entry name" value="Link_domain_CSPGs_modules_2_4"/>
    <property type="match status" value="1"/>
</dbReference>
<dbReference type="Pfam" id="PF00193">
    <property type="entry name" value="Xlink"/>
    <property type="match status" value="2"/>
</dbReference>
<gene>
    <name evidence="28" type="primary">NCAN</name>
</gene>
<comment type="subcellular location">
    <subcellularLocation>
        <location evidence="1">Secreted</location>
    </subcellularLocation>
</comment>
<evidence type="ECO:0000256" key="12">
    <source>
        <dbReference type="ARBA" id="ARBA00023180"/>
    </source>
</evidence>
<dbReference type="InParanoid" id="A0A6P9E178"/>
<dbReference type="GO" id="GO:0010001">
    <property type="term" value="P:glial cell differentiation"/>
    <property type="evidence" value="ECO:0007669"/>
    <property type="project" value="TreeGrafter"/>
</dbReference>
<feature type="domain" description="Ig-like" evidence="24">
    <location>
        <begin position="28"/>
        <end position="152"/>
    </location>
</feature>
<dbReference type="InterPro" id="IPR013783">
    <property type="entry name" value="Ig-like_fold"/>
</dbReference>